<accession>A0ACB6Z2H2</accession>
<protein>
    <submittedName>
        <fullName evidence="1">Uncharacterized protein</fullName>
    </submittedName>
</protein>
<evidence type="ECO:0000313" key="2">
    <source>
        <dbReference type="Proteomes" id="UP000886501"/>
    </source>
</evidence>
<name>A0ACB6Z2H2_THEGA</name>
<organism evidence="1 2">
    <name type="scientific">Thelephora ganbajun</name>
    <name type="common">Ganba fungus</name>
    <dbReference type="NCBI Taxonomy" id="370292"/>
    <lineage>
        <taxon>Eukaryota</taxon>
        <taxon>Fungi</taxon>
        <taxon>Dikarya</taxon>
        <taxon>Basidiomycota</taxon>
        <taxon>Agaricomycotina</taxon>
        <taxon>Agaricomycetes</taxon>
        <taxon>Thelephorales</taxon>
        <taxon>Thelephoraceae</taxon>
        <taxon>Thelephora</taxon>
    </lineage>
</organism>
<reference evidence="1" key="1">
    <citation type="submission" date="2019-10" db="EMBL/GenBank/DDBJ databases">
        <authorList>
            <consortium name="DOE Joint Genome Institute"/>
            <person name="Kuo A."/>
            <person name="Miyauchi S."/>
            <person name="Kiss E."/>
            <person name="Drula E."/>
            <person name="Kohler A."/>
            <person name="Sanchez-Garcia M."/>
            <person name="Andreopoulos B."/>
            <person name="Barry K.W."/>
            <person name="Bonito G."/>
            <person name="Buee M."/>
            <person name="Carver A."/>
            <person name="Chen C."/>
            <person name="Cichocki N."/>
            <person name="Clum A."/>
            <person name="Culley D."/>
            <person name="Crous P.W."/>
            <person name="Fauchery L."/>
            <person name="Girlanda M."/>
            <person name="Hayes R."/>
            <person name="Keri Z."/>
            <person name="Labutti K."/>
            <person name="Lipzen A."/>
            <person name="Lombard V."/>
            <person name="Magnuson J."/>
            <person name="Maillard F."/>
            <person name="Morin E."/>
            <person name="Murat C."/>
            <person name="Nolan M."/>
            <person name="Ohm R."/>
            <person name="Pangilinan J."/>
            <person name="Pereira M."/>
            <person name="Perotto S."/>
            <person name="Peter M."/>
            <person name="Riley R."/>
            <person name="Sitrit Y."/>
            <person name="Stielow B."/>
            <person name="Szollosi G."/>
            <person name="Zifcakova L."/>
            <person name="Stursova M."/>
            <person name="Spatafora J.W."/>
            <person name="Tedersoo L."/>
            <person name="Vaario L.-M."/>
            <person name="Yamada A."/>
            <person name="Yan M."/>
            <person name="Wang P."/>
            <person name="Xu J."/>
            <person name="Bruns T."/>
            <person name="Baldrian P."/>
            <person name="Vilgalys R."/>
            <person name="Henrissat B."/>
            <person name="Grigoriev I.V."/>
            <person name="Hibbett D."/>
            <person name="Nagy L.G."/>
            <person name="Martin F.M."/>
        </authorList>
    </citation>
    <scope>NUCLEOTIDE SEQUENCE</scope>
    <source>
        <strain evidence="1">P2</strain>
    </source>
</reference>
<feature type="non-terminal residue" evidence="1">
    <location>
        <position position="55"/>
    </location>
</feature>
<reference evidence="1" key="2">
    <citation type="journal article" date="2020" name="Nat. Commun.">
        <title>Large-scale genome sequencing of mycorrhizal fungi provides insights into the early evolution of symbiotic traits.</title>
        <authorList>
            <person name="Miyauchi S."/>
            <person name="Kiss E."/>
            <person name="Kuo A."/>
            <person name="Drula E."/>
            <person name="Kohler A."/>
            <person name="Sanchez-Garcia M."/>
            <person name="Morin E."/>
            <person name="Andreopoulos B."/>
            <person name="Barry K.W."/>
            <person name="Bonito G."/>
            <person name="Buee M."/>
            <person name="Carver A."/>
            <person name="Chen C."/>
            <person name="Cichocki N."/>
            <person name="Clum A."/>
            <person name="Culley D."/>
            <person name="Crous P.W."/>
            <person name="Fauchery L."/>
            <person name="Girlanda M."/>
            <person name="Hayes R.D."/>
            <person name="Keri Z."/>
            <person name="LaButti K."/>
            <person name="Lipzen A."/>
            <person name="Lombard V."/>
            <person name="Magnuson J."/>
            <person name="Maillard F."/>
            <person name="Murat C."/>
            <person name="Nolan M."/>
            <person name="Ohm R.A."/>
            <person name="Pangilinan J."/>
            <person name="Pereira M.F."/>
            <person name="Perotto S."/>
            <person name="Peter M."/>
            <person name="Pfister S."/>
            <person name="Riley R."/>
            <person name="Sitrit Y."/>
            <person name="Stielow J.B."/>
            <person name="Szollosi G."/>
            <person name="Zifcakova L."/>
            <person name="Stursova M."/>
            <person name="Spatafora J.W."/>
            <person name="Tedersoo L."/>
            <person name="Vaario L.M."/>
            <person name="Yamada A."/>
            <person name="Yan M."/>
            <person name="Wang P."/>
            <person name="Xu J."/>
            <person name="Bruns T."/>
            <person name="Baldrian P."/>
            <person name="Vilgalys R."/>
            <person name="Dunand C."/>
            <person name="Henrissat B."/>
            <person name="Grigoriev I.V."/>
            <person name="Hibbett D."/>
            <person name="Nagy L.G."/>
            <person name="Martin F.M."/>
        </authorList>
    </citation>
    <scope>NUCLEOTIDE SEQUENCE</scope>
    <source>
        <strain evidence="1">P2</strain>
    </source>
</reference>
<keyword evidence="2" id="KW-1185">Reference proteome</keyword>
<gene>
    <name evidence="1" type="ORF">BDM02DRAFT_3123588</name>
</gene>
<dbReference type="EMBL" id="MU118240">
    <property type="protein sequence ID" value="KAF9643336.1"/>
    <property type="molecule type" value="Genomic_DNA"/>
</dbReference>
<dbReference type="Proteomes" id="UP000886501">
    <property type="component" value="Unassembled WGS sequence"/>
</dbReference>
<sequence length="55" mass="6253">MRNPIRPQSTFVSLSILNIHQSLTMSGLRIRPKGATRTPTTCSRTPCSWNERILQ</sequence>
<proteinExistence type="predicted"/>
<comment type="caution">
    <text evidence="1">The sequence shown here is derived from an EMBL/GenBank/DDBJ whole genome shotgun (WGS) entry which is preliminary data.</text>
</comment>
<evidence type="ECO:0000313" key="1">
    <source>
        <dbReference type="EMBL" id="KAF9643336.1"/>
    </source>
</evidence>